<reference evidence="1" key="1">
    <citation type="submission" date="2020-04" db="EMBL/GenBank/DDBJ databases">
        <authorList>
            <person name="Chiriac C."/>
            <person name="Salcher M."/>
            <person name="Ghai R."/>
            <person name="Kavagutti S V."/>
        </authorList>
    </citation>
    <scope>NUCLEOTIDE SEQUENCE</scope>
</reference>
<dbReference type="EMBL" id="LR796366">
    <property type="protein sequence ID" value="CAB4139852.1"/>
    <property type="molecule type" value="Genomic_DNA"/>
</dbReference>
<protein>
    <submittedName>
        <fullName evidence="1">Uncharacterized protein</fullName>
    </submittedName>
</protein>
<evidence type="ECO:0000313" key="2">
    <source>
        <dbReference type="EMBL" id="CAB4156883.1"/>
    </source>
</evidence>
<sequence>MMPKNRYSVEVAYRSASKFADAVREFERLMKEAMVHGGLSHEEAFWYVSTITKESK</sequence>
<proteinExistence type="predicted"/>
<accession>A0A6J5M149</accession>
<name>A0A6J5M149_9CAUD</name>
<gene>
    <name evidence="1" type="ORF">UFOVP355_19</name>
    <name evidence="2" type="ORF">UFOVP677_19</name>
</gene>
<evidence type="ECO:0000313" key="1">
    <source>
        <dbReference type="EMBL" id="CAB4139852.1"/>
    </source>
</evidence>
<dbReference type="EMBL" id="LR796647">
    <property type="protein sequence ID" value="CAB4156883.1"/>
    <property type="molecule type" value="Genomic_DNA"/>
</dbReference>
<organism evidence="1">
    <name type="scientific">uncultured Caudovirales phage</name>
    <dbReference type="NCBI Taxonomy" id="2100421"/>
    <lineage>
        <taxon>Viruses</taxon>
        <taxon>Duplodnaviria</taxon>
        <taxon>Heunggongvirae</taxon>
        <taxon>Uroviricota</taxon>
        <taxon>Caudoviricetes</taxon>
        <taxon>Peduoviridae</taxon>
        <taxon>Maltschvirus</taxon>
        <taxon>Maltschvirus maltsch</taxon>
    </lineage>
</organism>